<feature type="domain" description="N-acyltransferase N-terminal" evidence="1">
    <location>
        <begin position="1"/>
        <end position="118"/>
    </location>
</feature>
<name>A0A1I1X920_9BACL</name>
<evidence type="ECO:0008006" key="5">
    <source>
        <dbReference type="Google" id="ProtNLM"/>
    </source>
</evidence>
<dbReference type="OrthoDB" id="2139859at2"/>
<dbReference type="EMBL" id="FOMT01000002">
    <property type="protein sequence ID" value="SFE03681.1"/>
    <property type="molecule type" value="Genomic_DNA"/>
</dbReference>
<keyword evidence="4" id="KW-1185">Reference proteome</keyword>
<dbReference type="Proteomes" id="UP000198855">
    <property type="component" value="Unassembled WGS sequence"/>
</dbReference>
<proteinExistence type="predicted"/>
<dbReference type="RefSeq" id="WP_091184277.1">
    <property type="nucleotide sequence ID" value="NZ_FOMT01000002.1"/>
</dbReference>
<organism evidence="3 4">
    <name type="scientific">Paenibacillus catalpae</name>
    <dbReference type="NCBI Taxonomy" id="1045775"/>
    <lineage>
        <taxon>Bacteria</taxon>
        <taxon>Bacillati</taxon>
        <taxon>Bacillota</taxon>
        <taxon>Bacilli</taxon>
        <taxon>Bacillales</taxon>
        <taxon>Paenibacillaceae</taxon>
        <taxon>Paenibacillus</taxon>
    </lineage>
</organism>
<evidence type="ECO:0000259" key="2">
    <source>
        <dbReference type="Pfam" id="PF18164"/>
    </source>
</evidence>
<evidence type="ECO:0000259" key="1">
    <source>
        <dbReference type="Pfam" id="PF18082"/>
    </source>
</evidence>
<sequence>MHLNEFCKGIQLGEEASRIIFDFRLEEEEYAKLKQHFQTDRHSFFRYVTGAAGYRQMLLYLFARFAVDAYEEYRIRGIEDQIYFDTFKDIRIWSEVCYRDYGEYGIEEYNWLQEHVRLQLFRLGRLQFQPVAFDGENLKAGEYSVEKHQLVLNIHIPEGEPLTPQEVSHSFLLARKFFRGIPAVYICRSWLLYPGLNKVLKAESNILRFQQLFRIYEVDEESREAEQRIFNRLETSPDKYGEETSLRRAAKALLSNSGTLGSGCGVHIPCLTTTGDWPDAATI</sequence>
<dbReference type="AlphaFoldDB" id="A0A1I1X920"/>
<dbReference type="STRING" id="1045775.SAMN05216378_2058"/>
<feature type="domain" description="GNAT-like C-terminal" evidence="2">
    <location>
        <begin position="120"/>
        <end position="266"/>
    </location>
</feature>
<gene>
    <name evidence="3" type="ORF">SAMN05216378_2058</name>
</gene>
<dbReference type="Gene3D" id="3.40.630.120">
    <property type="match status" value="1"/>
</dbReference>
<protein>
    <recommendedName>
        <fullName evidence="5">GNAT-like C-terminal domain-containing protein</fullName>
    </recommendedName>
</protein>
<dbReference type="InterPro" id="IPR041273">
    <property type="entry name" value="NAT_N"/>
</dbReference>
<reference evidence="4" key="1">
    <citation type="submission" date="2016-10" db="EMBL/GenBank/DDBJ databases">
        <authorList>
            <person name="Varghese N."/>
            <person name="Submissions S."/>
        </authorList>
    </citation>
    <scope>NUCLEOTIDE SEQUENCE [LARGE SCALE GENOMIC DNA]</scope>
    <source>
        <strain evidence="4">CGMCC 1.10784</strain>
    </source>
</reference>
<evidence type="ECO:0000313" key="3">
    <source>
        <dbReference type="EMBL" id="SFE03681.1"/>
    </source>
</evidence>
<dbReference type="Pfam" id="PF18082">
    <property type="entry name" value="NAT_N"/>
    <property type="match status" value="1"/>
</dbReference>
<dbReference type="InterPro" id="IPR041644">
    <property type="entry name" value="GNAT_C"/>
</dbReference>
<accession>A0A1I1X920</accession>
<evidence type="ECO:0000313" key="4">
    <source>
        <dbReference type="Proteomes" id="UP000198855"/>
    </source>
</evidence>
<dbReference type="Pfam" id="PF18164">
    <property type="entry name" value="GNAT_C"/>
    <property type="match status" value="1"/>
</dbReference>